<dbReference type="Proteomes" id="UP001652627">
    <property type="component" value="Unplaced"/>
</dbReference>
<organism evidence="2 3">
    <name type="scientific">Apteryx mantelli</name>
    <name type="common">North Island brown kiwi</name>
    <dbReference type="NCBI Taxonomy" id="2696672"/>
    <lineage>
        <taxon>Eukaryota</taxon>
        <taxon>Metazoa</taxon>
        <taxon>Chordata</taxon>
        <taxon>Craniata</taxon>
        <taxon>Vertebrata</taxon>
        <taxon>Euteleostomi</taxon>
        <taxon>Archelosauria</taxon>
        <taxon>Archosauria</taxon>
        <taxon>Dinosauria</taxon>
        <taxon>Saurischia</taxon>
        <taxon>Theropoda</taxon>
        <taxon>Coelurosauria</taxon>
        <taxon>Aves</taxon>
        <taxon>Palaeognathae</taxon>
        <taxon>Apterygiformes</taxon>
        <taxon>Apterygidae</taxon>
        <taxon>Apteryx</taxon>
    </lineage>
</organism>
<evidence type="ECO:0000313" key="2">
    <source>
        <dbReference type="Proteomes" id="UP001652627"/>
    </source>
</evidence>
<reference evidence="3" key="1">
    <citation type="submission" date="2025-08" db="UniProtKB">
        <authorList>
            <consortium name="RefSeq"/>
        </authorList>
    </citation>
    <scope>IDENTIFICATION</scope>
    <source>
        <tissue evidence="3">Blood</tissue>
    </source>
</reference>
<feature type="region of interest" description="Disordered" evidence="1">
    <location>
        <begin position="76"/>
        <end position="145"/>
    </location>
</feature>
<proteinExistence type="predicted"/>
<dbReference type="GeneID" id="136996574"/>
<feature type="compositionally biased region" description="Pro residues" evidence="1">
    <location>
        <begin position="96"/>
        <end position="113"/>
    </location>
</feature>
<feature type="compositionally biased region" description="Basic and acidic residues" evidence="1">
    <location>
        <begin position="86"/>
        <end position="95"/>
    </location>
</feature>
<name>A0ABM4G8Q8_9AVES</name>
<evidence type="ECO:0000313" key="3">
    <source>
        <dbReference type="RefSeq" id="XP_067173572.1"/>
    </source>
</evidence>
<feature type="region of interest" description="Disordered" evidence="1">
    <location>
        <begin position="1"/>
        <end position="29"/>
    </location>
</feature>
<sequence length="145" mass="16071">MAEHLEGAGPARGGTPQSHRPPRTPEELVKDPRFLRHLRRHHLNLKVTIPQPLRELMETEALAILGDTLEAYRGRLGRGHPLTQELEQRRGELDPRGPPPPRPDPPKSSPEPPTTSRDPRRPPWTPPNPPSGAQGSPAPRVDSEA</sequence>
<accession>A0ABM4G8Q8</accession>
<gene>
    <name evidence="3" type="primary">CATSPERZ</name>
</gene>
<protein>
    <submittedName>
        <fullName evidence="3">Cation channel sperm-associated auxiliary subunit zeta</fullName>
    </submittedName>
</protein>
<dbReference type="RefSeq" id="XP_067173572.1">
    <property type="nucleotide sequence ID" value="XM_067317471.1"/>
</dbReference>
<evidence type="ECO:0000256" key="1">
    <source>
        <dbReference type="SAM" id="MobiDB-lite"/>
    </source>
</evidence>
<keyword evidence="2" id="KW-1185">Reference proteome</keyword>